<comment type="caution">
    <text evidence="2">The sequence shown here is derived from an EMBL/GenBank/DDBJ whole genome shotgun (WGS) entry which is preliminary data.</text>
</comment>
<feature type="coiled-coil region" evidence="1">
    <location>
        <begin position="20"/>
        <end position="123"/>
    </location>
</feature>
<keyword evidence="3" id="KW-1185">Reference proteome</keyword>
<accession>A0A1J4JI48</accession>
<keyword evidence="1" id="KW-0175">Coiled coil</keyword>
<dbReference type="Proteomes" id="UP000179807">
    <property type="component" value="Unassembled WGS sequence"/>
</dbReference>
<organism evidence="2 3">
    <name type="scientific">Tritrichomonas foetus</name>
    <dbReference type="NCBI Taxonomy" id="1144522"/>
    <lineage>
        <taxon>Eukaryota</taxon>
        <taxon>Metamonada</taxon>
        <taxon>Parabasalia</taxon>
        <taxon>Tritrichomonadida</taxon>
        <taxon>Tritrichomonadidae</taxon>
        <taxon>Tritrichomonas</taxon>
    </lineage>
</organism>
<protein>
    <submittedName>
        <fullName evidence="2">Uncharacterized protein</fullName>
    </submittedName>
</protein>
<reference evidence="2" key="1">
    <citation type="submission" date="2016-10" db="EMBL/GenBank/DDBJ databases">
        <authorList>
            <person name="Benchimol M."/>
            <person name="Almeida L.G."/>
            <person name="Vasconcelos A.T."/>
            <person name="Perreira-Neves A."/>
            <person name="Rosa I.A."/>
            <person name="Tasca T."/>
            <person name="Bogo M.R."/>
            <person name="de Souza W."/>
        </authorList>
    </citation>
    <scope>NUCLEOTIDE SEQUENCE [LARGE SCALE GENOMIC DNA]</scope>
    <source>
        <strain evidence="2">K</strain>
    </source>
</reference>
<evidence type="ECO:0000313" key="2">
    <source>
        <dbReference type="EMBL" id="OHS98369.1"/>
    </source>
</evidence>
<name>A0A1J4JI48_9EUKA</name>
<feature type="coiled-coil region" evidence="1">
    <location>
        <begin position="250"/>
        <end position="291"/>
    </location>
</feature>
<evidence type="ECO:0000313" key="3">
    <source>
        <dbReference type="Proteomes" id="UP000179807"/>
    </source>
</evidence>
<sequence length="297" mass="34844">MEANYDLIIKEQLLNMTIHIQTIRQENNRLRKSLQITQQRLASLKSFEILNQKLQSKCDQLQKEKEQLQEVIMSHKNMQNLLKTLEINNQNYRQTIKQIKSENLKLSQQVEGLKSENEEMKKEKIQNFDTAEKLTIANKNNPNNSVNNLVNNSVNNSVNNLVNSSGNNLVNNSVNNLVNNSGNNLVNNSGNNLMYDSIDSAVDNINKIDPDLSNKIYKIFDKLKRLNYEIYHPDVGLFTEYTERQYRDIILTLQQELEDSRRTKQLLLKERNEYKLKNEKFSQEINFLKLKINQQQK</sequence>
<dbReference type="AlphaFoldDB" id="A0A1J4JI48"/>
<evidence type="ECO:0000256" key="1">
    <source>
        <dbReference type="SAM" id="Coils"/>
    </source>
</evidence>
<dbReference type="RefSeq" id="XP_068351506.1">
    <property type="nucleotide sequence ID" value="XM_068494601.1"/>
</dbReference>
<proteinExistence type="predicted"/>
<gene>
    <name evidence="2" type="ORF">TRFO_08965</name>
</gene>
<dbReference type="EMBL" id="MLAK01001060">
    <property type="protein sequence ID" value="OHS98369.1"/>
    <property type="molecule type" value="Genomic_DNA"/>
</dbReference>
<dbReference type="GeneID" id="94829305"/>
<dbReference type="VEuPathDB" id="TrichDB:TRFO_08965"/>